<organism evidence="12 13">
    <name type="scientific">Natronospira proteinivora</name>
    <dbReference type="NCBI Taxonomy" id="1807133"/>
    <lineage>
        <taxon>Bacteria</taxon>
        <taxon>Pseudomonadati</taxon>
        <taxon>Pseudomonadota</taxon>
        <taxon>Gammaproteobacteria</taxon>
        <taxon>Natronospirales</taxon>
        <taxon>Natronospiraceae</taxon>
        <taxon>Natronospira</taxon>
    </lineage>
</organism>
<evidence type="ECO:0000256" key="9">
    <source>
        <dbReference type="ARBA" id="ARBA00050776"/>
    </source>
</evidence>
<dbReference type="Gene3D" id="3.40.640.10">
    <property type="entry name" value="Type I PLP-dependent aspartate aminotransferase-like (Major domain)"/>
    <property type="match status" value="1"/>
</dbReference>
<evidence type="ECO:0000256" key="7">
    <source>
        <dbReference type="ARBA" id="ARBA00023004"/>
    </source>
</evidence>
<reference evidence="12 13" key="1">
    <citation type="submission" date="2022-03" db="EMBL/GenBank/DDBJ databases">
        <title>Genomic Encyclopedia of Type Strains, Phase III (KMG-III): the genomes of soil and plant-associated and newly described type strains.</title>
        <authorList>
            <person name="Whitman W."/>
        </authorList>
    </citation>
    <scope>NUCLEOTIDE SEQUENCE [LARGE SCALE GENOMIC DNA]</scope>
    <source>
        <strain evidence="12 13">BSker1</strain>
    </source>
</reference>
<accession>A0ABT1GBG8</accession>
<keyword evidence="4 12" id="KW-0808">Transferase</keyword>
<keyword evidence="13" id="KW-1185">Reference proteome</keyword>
<evidence type="ECO:0000256" key="3">
    <source>
        <dbReference type="ARBA" id="ARBA00012239"/>
    </source>
</evidence>
<sequence length="350" mass="38542">MLEYFDIEYGNAGSRTHMYGQEAAKAVRRAREQIGAVVNASPMEVIFTSGATESNNIVLLGCSPYARSKDRRHIVTTAIEHKAVLEPMAEMERQGFEIDYIYPGESGRIDTKDIVQSIRSDTALVSVMHINNETGVIQPIDEIADELPEDGPIFHVDAAQGFTKDLRRLRHPRIDAISASAHKICGPKGVGALILRARRKASRKLTPLFHGGRQERGLRAGTLPVPLIAAFGYAAELATTNHDQYRSIANCRKNEFRQQLKQHHAIIHGTEPTSPYIINFSIPNLDSEALILAVKHSAALATGSACTSTEWKPSHVISAMYKDGSFQDTACRASWCHMTPPIPSAFFSPI</sequence>
<gene>
    <name evidence="12" type="ORF">J2T60_001613</name>
</gene>
<dbReference type="InterPro" id="IPR015422">
    <property type="entry name" value="PyrdxlP-dep_Trfase_small"/>
</dbReference>
<evidence type="ECO:0000256" key="8">
    <source>
        <dbReference type="ARBA" id="ARBA00023014"/>
    </source>
</evidence>
<dbReference type="PROSITE" id="PS00595">
    <property type="entry name" value="AA_TRANSFER_CLASS_5"/>
    <property type="match status" value="1"/>
</dbReference>
<dbReference type="Proteomes" id="UP001523550">
    <property type="component" value="Unassembled WGS sequence"/>
</dbReference>
<evidence type="ECO:0000256" key="1">
    <source>
        <dbReference type="ARBA" id="ARBA00001933"/>
    </source>
</evidence>
<feature type="domain" description="Aminotransferase class V" evidence="11">
    <location>
        <begin position="2"/>
        <end position="337"/>
    </location>
</feature>
<dbReference type="Gene3D" id="3.90.1150.10">
    <property type="entry name" value="Aspartate Aminotransferase, domain 1"/>
    <property type="match status" value="1"/>
</dbReference>
<evidence type="ECO:0000313" key="12">
    <source>
        <dbReference type="EMBL" id="MCP1727613.1"/>
    </source>
</evidence>
<dbReference type="PANTHER" id="PTHR11601">
    <property type="entry name" value="CYSTEINE DESULFURYLASE FAMILY MEMBER"/>
    <property type="match status" value="1"/>
</dbReference>
<dbReference type="Pfam" id="PF00266">
    <property type="entry name" value="Aminotran_5"/>
    <property type="match status" value="1"/>
</dbReference>
<comment type="similarity">
    <text evidence="2">Belongs to the class-V pyridoxal-phosphate-dependent aminotransferase family. NifS/IscS subfamily.</text>
</comment>
<comment type="catalytic activity">
    <reaction evidence="9">
        <text>(sulfur carrier)-H + L-cysteine = (sulfur carrier)-SH + L-alanine</text>
        <dbReference type="Rhea" id="RHEA:43892"/>
        <dbReference type="Rhea" id="RHEA-COMP:14737"/>
        <dbReference type="Rhea" id="RHEA-COMP:14739"/>
        <dbReference type="ChEBI" id="CHEBI:29917"/>
        <dbReference type="ChEBI" id="CHEBI:35235"/>
        <dbReference type="ChEBI" id="CHEBI:57972"/>
        <dbReference type="ChEBI" id="CHEBI:64428"/>
        <dbReference type="EC" id="2.8.1.7"/>
    </reaction>
</comment>
<evidence type="ECO:0000256" key="6">
    <source>
        <dbReference type="ARBA" id="ARBA00022898"/>
    </source>
</evidence>
<keyword evidence="8" id="KW-0411">Iron-sulfur</keyword>
<dbReference type="PANTHER" id="PTHR11601:SF34">
    <property type="entry name" value="CYSTEINE DESULFURASE"/>
    <property type="match status" value="1"/>
</dbReference>
<protein>
    <recommendedName>
        <fullName evidence="3">cysteine desulfurase</fullName>
        <ecNumber evidence="3">2.8.1.7</ecNumber>
    </recommendedName>
</protein>
<dbReference type="InterPro" id="IPR015421">
    <property type="entry name" value="PyrdxlP-dep_Trfase_major"/>
</dbReference>
<proteinExistence type="inferred from homology"/>
<dbReference type="InterPro" id="IPR000192">
    <property type="entry name" value="Aminotrans_V_dom"/>
</dbReference>
<dbReference type="Gene3D" id="1.10.260.50">
    <property type="match status" value="1"/>
</dbReference>
<evidence type="ECO:0000259" key="11">
    <source>
        <dbReference type="Pfam" id="PF00266"/>
    </source>
</evidence>
<dbReference type="GO" id="GO:0031071">
    <property type="term" value="F:cysteine desulfurase activity"/>
    <property type="evidence" value="ECO:0007669"/>
    <property type="project" value="UniProtKB-EC"/>
</dbReference>
<dbReference type="EC" id="2.8.1.7" evidence="3"/>
<dbReference type="EMBL" id="JALJYF010000002">
    <property type="protein sequence ID" value="MCP1727613.1"/>
    <property type="molecule type" value="Genomic_DNA"/>
</dbReference>
<keyword evidence="6" id="KW-0663">Pyridoxal phosphate</keyword>
<keyword evidence="7" id="KW-0408">Iron</keyword>
<keyword evidence="5" id="KW-0479">Metal-binding</keyword>
<evidence type="ECO:0000313" key="13">
    <source>
        <dbReference type="Proteomes" id="UP001523550"/>
    </source>
</evidence>
<evidence type="ECO:0000256" key="4">
    <source>
        <dbReference type="ARBA" id="ARBA00022679"/>
    </source>
</evidence>
<dbReference type="InterPro" id="IPR016454">
    <property type="entry name" value="Cysteine_dSase"/>
</dbReference>
<comment type="caution">
    <text evidence="12">The sequence shown here is derived from an EMBL/GenBank/DDBJ whole genome shotgun (WGS) entry which is preliminary data.</text>
</comment>
<evidence type="ECO:0000256" key="10">
    <source>
        <dbReference type="RuleBase" id="RU004504"/>
    </source>
</evidence>
<dbReference type="InterPro" id="IPR015424">
    <property type="entry name" value="PyrdxlP-dep_Trfase"/>
</dbReference>
<dbReference type="InterPro" id="IPR020578">
    <property type="entry name" value="Aminotrans_V_PyrdxlP_BS"/>
</dbReference>
<evidence type="ECO:0000256" key="5">
    <source>
        <dbReference type="ARBA" id="ARBA00022723"/>
    </source>
</evidence>
<evidence type="ECO:0000256" key="2">
    <source>
        <dbReference type="ARBA" id="ARBA00006490"/>
    </source>
</evidence>
<name>A0ABT1GBG8_9GAMM</name>
<comment type="cofactor">
    <cofactor evidence="1 10">
        <name>pyridoxal 5'-phosphate</name>
        <dbReference type="ChEBI" id="CHEBI:597326"/>
    </cofactor>
</comment>
<dbReference type="SUPFAM" id="SSF53383">
    <property type="entry name" value="PLP-dependent transferases"/>
    <property type="match status" value="1"/>
</dbReference>
<dbReference type="PIRSF" id="PIRSF005572">
    <property type="entry name" value="NifS"/>
    <property type="match status" value="1"/>
</dbReference>